<dbReference type="InterPro" id="IPR029058">
    <property type="entry name" value="AB_hydrolase_fold"/>
</dbReference>
<reference evidence="2 3" key="1">
    <citation type="journal article" date="2017" name="Int. J. Syst. Evol. Microbiol.">
        <title>Ramlibacter monticola sp. nov., isolated from forest soil.</title>
        <authorList>
            <person name="Chaudhary D.K."/>
            <person name="Kim J."/>
        </authorList>
    </citation>
    <scope>NUCLEOTIDE SEQUENCE [LARGE SCALE GENOMIC DNA]</scope>
    <source>
        <strain evidence="2 3">KACC 19175</strain>
    </source>
</reference>
<dbReference type="SUPFAM" id="SSF53474">
    <property type="entry name" value="alpha/beta-Hydrolases"/>
    <property type="match status" value="1"/>
</dbReference>
<dbReference type="InterPro" id="IPR036366">
    <property type="entry name" value="PGBDSf"/>
</dbReference>
<feature type="compositionally biased region" description="Basic and acidic residues" evidence="1">
    <location>
        <begin position="306"/>
        <end position="321"/>
    </location>
</feature>
<name>A0A936Z4D7_9BURK</name>
<dbReference type="Gene3D" id="1.10.101.10">
    <property type="entry name" value="PGBD-like superfamily/PGBD"/>
    <property type="match status" value="1"/>
</dbReference>
<dbReference type="Proteomes" id="UP000599109">
    <property type="component" value="Unassembled WGS sequence"/>
</dbReference>
<keyword evidence="3" id="KW-1185">Reference proteome</keyword>
<dbReference type="InterPro" id="IPR036365">
    <property type="entry name" value="PGBD-like_sf"/>
</dbReference>
<feature type="region of interest" description="Disordered" evidence="1">
    <location>
        <begin position="290"/>
        <end position="332"/>
    </location>
</feature>
<proteinExistence type="predicted"/>
<dbReference type="CDD" id="cd02619">
    <property type="entry name" value="Peptidase_C1"/>
    <property type="match status" value="1"/>
</dbReference>
<sequence length="968" mass="105739">MASHFLLKGDTGESVRKLKTALAGELGASAAAFPGLGTNDAFDAETEAALRHWQAGIGAVADGIAGPHCRQLLRLAPPVAMEIKPELAAIRALFPQTKPSNIVRFLPYITDALEALGLVDRPMILAALGTIRAETAGFVPISEFPSRFNTLPGKPPFSAYEPGTRRGELLGNRQSGDGARYCGRGFIQLTGADNYQRYSKQIGLDTRLTTNPELANAPEVAAVLLAQFLANCADRMRAALARGDYGAARKLVNGGAHGLEEFRQVFRIAEDVWPDDGRLVAARPEPGLAGAGAAAAAGTQQPQVRRTRDTRKDPPDLRDRPYQPAPILLPDAHPPEKAVREYFAEYRSMVLDQGADSSCTGYGLACVINFARWQKAGYAPELKQVSARMLYNYARRYDEYEGEDYDGSSCRGALKGWFNHGVCLEPDWPDHTRPRFGYAERAAQTTLGVYYRIDTQSITDLQAAIVQSQAIYVSAYTHEGWTALQRDAEDRGTPTHDTLPAIAFSGKASKSDGHAFAIVGFNSRGFIVQNSWGRRFGIGGFAVLTYEDWLANAMDAWVASLGVPGVVQGRLAAGGTDPKGRAGKAVDKSRWWDAATAYEHSVVVGNDGRVSRYLSQDELSRSLLYQACALPDHWFRTDPRAMAGARKRLVIYAHGGLNSEADAIERARAMGRFFIGNGCYPLFLVWKTGMLESLADAVEDAFRQAPGLVGGARERLLDATDALLERLLGRGPGKLVWSEMKENARFSCMSNRAGDYLAQALQKLAATWGEQLEIHLIGHSAGSIILGHLLEEFARRDLKERIASAHLFAPACTVQFANRYYAPHEELLKKLWLHVLSDDQERDDNVVAIYRKSLLYMVSNALEPDLRTPLLGMANVEKPDYVGWDGSSTTMEALSRWRFAARDARLDQRTVVVSGPRVPCAAEAGKSPETIAASHGSFDNNVEVIARTLKSITGLAQLPLPVDDLRGF</sequence>
<comment type="caution">
    <text evidence="2">The sequence shown here is derived from an EMBL/GenBank/DDBJ whole genome shotgun (WGS) entry which is preliminary data.</text>
</comment>
<organism evidence="2 3">
    <name type="scientific">Ramlibacter monticola</name>
    <dbReference type="NCBI Taxonomy" id="1926872"/>
    <lineage>
        <taxon>Bacteria</taxon>
        <taxon>Pseudomonadati</taxon>
        <taxon>Pseudomonadota</taxon>
        <taxon>Betaproteobacteria</taxon>
        <taxon>Burkholderiales</taxon>
        <taxon>Comamonadaceae</taxon>
        <taxon>Ramlibacter</taxon>
    </lineage>
</organism>
<dbReference type="AlphaFoldDB" id="A0A936Z4D7"/>
<gene>
    <name evidence="2" type="ORF">JJ685_21385</name>
</gene>
<dbReference type="Gene3D" id="1.10.530.10">
    <property type="match status" value="1"/>
</dbReference>
<dbReference type="Gene3D" id="3.40.50.1820">
    <property type="entry name" value="alpha/beta hydrolase"/>
    <property type="match status" value="1"/>
</dbReference>
<protein>
    <submittedName>
        <fullName evidence="2">Peptidase C1</fullName>
    </submittedName>
</protein>
<dbReference type="SUPFAM" id="SSF47090">
    <property type="entry name" value="PGBD-like"/>
    <property type="match status" value="1"/>
</dbReference>
<accession>A0A936Z4D7</accession>
<dbReference type="SUPFAM" id="SSF54001">
    <property type="entry name" value="Cysteine proteinases"/>
    <property type="match status" value="1"/>
</dbReference>
<dbReference type="RefSeq" id="WP_201676373.1">
    <property type="nucleotide sequence ID" value="NZ_JAEQNE010000006.1"/>
</dbReference>
<dbReference type="SUPFAM" id="SSF53955">
    <property type="entry name" value="Lysozyme-like"/>
    <property type="match status" value="1"/>
</dbReference>
<evidence type="ECO:0000313" key="2">
    <source>
        <dbReference type="EMBL" id="MBL0393704.1"/>
    </source>
</evidence>
<dbReference type="Gene3D" id="3.90.70.10">
    <property type="entry name" value="Cysteine proteinases"/>
    <property type="match status" value="1"/>
</dbReference>
<dbReference type="InterPro" id="IPR023346">
    <property type="entry name" value="Lysozyme-like_dom_sf"/>
</dbReference>
<dbReference type="InterPro" id="IPR038765">
    <property type="entry name" value="Papain-like_cys_pep_sf"/>
</dbReference>
<evidence type="ECO:0000313" key="3">
    <source>
        <dbReference type="Proteomes" id="UP000599109"/>
    </source>
</evidence>
<evidence type="ECO:0000256" key="1">
    <source>
        <dbReference type="SAM" id="MobiDB-lite"/>
    </source>
</evidence>
<dbReference type="EMBL" id="JAEQNE010000006">
    <property type="protein sequence ID" value="MBL0393704.1"/>
    <property type="molecule type" value="Genomic_DNA"/>
</dbReference>